<dbReference type="InterPro" id="IPR032809">
    <property type="entry name" value="Put_HupE_UreJ"/>
</dbReference>
<dbReference type="Proteomes" id="UP000241507">
    <property type="component" value="Chromosome"/>
</dbReference>
<accession>A0A2R3Z2Y3</accession>
<gene>
    <name evidence="2" type="ORF">C7S20_04690</name>
</gene>
<sequence length="195" mass="22321">MSQFWLYFQLGLFHVLDWQAYDHLLFLVALVASYGFNTWKKVLWLVSLFTIGHTVSLFLSVYGIVKVETVYVEFLIPLTIIFTALFDIFTAGKKAQKTNYNLLYFSTIFFGVIHGLAFSSDFKMITSGFESKIWPLLEFTLGIESAQVIVVLGVMILAFIFQNIFNVSKRDWILVTCSLIIGIVLPILVENYQAL</sequence>
<feature type="transmembrane region" description="Helical" evidence="1">
    <location>
        <begin position="139"/>
        <end position="160"/>
    </location>
</feature>
<dbReference type="RefSeq" id="WP_107011395.1">
    <property type="nucleotide sequence ID" value="NZ_CP028136.1"/>
</dbReference>
<reference evidence="3" key="1">
    <citation type="submission" date="2018-03" db="EMBL/GenBank/DDBJ databases">
        <title>Gramella fulva sp. nov., isolated from a dry surface of tidal flat.</title>
        <authorList>
            <person name="Hwang S.H."/>
            <person name="Hwang W.M."/>
            <person name="Kang K."/>
            <person name="Ahn T.-Y."/>
        </authorList>
    </citation>
    <scope>NUCLEOTIDE SEQUENCE [LARGE SCALE GENOMIC DNA]</scope>
    <source>
        <strain evidence="3">SH35</strain>
    </source>
</reference>
<dbReference type="Pfam" id="PF13795">
    <property type="entry name" value="HupE_UreJ_2"/>
    <property type="match status" value="1"/>
</dbReference>
<proteinExistence type="predicted"/>
<feature type="transmembrane region" description="Helical" evidence="1">
    <location>
        <begin position="102"/>
        <end position="119"/>
    </location>
</feature>
<feature type="transmembrane region" description="Helical" evidence="1">
    <location>
        <begin position="172"/>
        <end position="189"/>
    </location>
</feature>
<dbReference type="OrthoDB" id="9808870at2"/>
<keyword evidence="1" id="KW-0812">Transmembrane</keyword>
<evidence type="ECO:0000313" key="3">
    <source>
        <dbReference type="Proteomes" id="UP000241507"/>
    </source>
</evidence>
<evidence type="ECO:0000313" key="2">
    <source>
        <dbReference type="EMBL" id="AVR44617.1"/>
    </source>
</evidence>
<name>A0A2R3Z2Y3_9FLAO</name>
<dbReference type="EMBL" id="CP028136">
    <property type="protein sequence ID" value="AVR44617.1"/>
    <property type="molecule type" value="Genomic_DNA"/>
</dbReference>
<evidence type="ECO:0000256" key="1">
    <source>
        <dbReference type="SAM" id="Phobius"/>
    </source>
</evidence>
<dbReference type="KEGG" id="grs:C7S20_04690"/>
<keyword evidence="1" id="KW-1133">Transmembrane helix</keyword>
<feature type="transmembrane region" description="Helical" evidence="1">
    <location>
        <begin position="71"/>
        <end position="90"/>
    </location>
</feature>
<protein>
    <submittedName>
        <fullName evidence="2">HupE / UreJ protein</fullName>
    </submittedName>
</protein>
<feature type="transmembrane region" description="Helical" evidence="1">
    <location>
        <begin position="43"/>
        <end position="65"/>
    </location>
</feature>
<keyword evidence="3" id="KW-1185">Reference proteome</keyword>
<organism evidence="2 3">
    <name type="scientific">Christiangramia fulva</name>
    <dbReference type="NCBI Taxonomy" id="2126553"/>
    <lineage>
        <taxon>Bacteria</taxon>
        <taxon>Pseudomonadati</taxon>
        <taxon>Bacteroidota</taxon>
        <taxon>Flavobacteriia</taxon>
        <taxon>Flavobacteriales</taxon>
        <taxon>Flavobacteriaceae</taxon>
        <taxon>Christiangramia</taxon>
    </lineage>
</organism>
<keyword evidence="1" id="KW-0472">Membrane</keyword>
<feature type="transmembrane region" description="Helical" evidence="1">
    <location>
        <begin position="20"/>
        <end position="36"/>
    </location>
</feature>
<dbReference type="AlphaFoldDB" id="A0A2R3Z2Y3"/>